<dbReference type="RefSeq" id="WP_129211084.1">
    <property type="nucleotide sequence ID" value="NZ_CP026512.1"/>
</dbReference>
<keyword evidence="2 3" id="KW-0489">Methyltransferase</keyword>
<evidence type="ECO:0000256" key="1">
    <source>
        <dbReference type="ARBA" id="ARBA00022679"/>
    </source>
</evidence>
<keyword evidence="2" id="KW-0698">rRNA processing</keyword>
<dbReference type="EC" id="2.1.1.242" evidence="2"/>
<dbReference type="EMBL" id="CP026512">
    <property type="protein sequence ID" value="QAX81832.1"/>
    <property type="molecule type" value="Genomic_DNA"/>
</dbReference>
<dbReference type="InterPro" id="IPR007536">
    <property type="entry name" value="16SrRNA_methylTrfase_J"/>
</dbReference>
<evidence type="ECO:0000256" key="2">
    <source>
        <dbReference type="HAMAP-Rule" id="MF_01523"/>
    </source>
</evidence>
<evidence type="ECO:0000313" key="3">
    <source>
        <dbReference type="EMBL" id="QAX81832.1"/>
    </source>
</evidence>
<dbReference type="Gene3D" id="3.40.50.150">
    <property type="entry name" value="Vaccinia Virus protein VP39"/>
    <property type="match status" value="1"/>
</dbReference>
<evidence type="ECO:0000313" key="4">
    <source>
        <dbReference type="Proteomes" id="UP000288953"/>
    </source>
</evidence>
<proteinExistence type="inferred from homology"/>
<comment type="function">
    <text evidence="2">Specifically methylates the guanosine in position 1516 of 16S rRNA.</text>
</comment>
<dbReference type="HAMAP" id="MF_01523">
    <property type="entry name" value="16SrRNA_methyltr_J"/>
    <property type="match status" value="1"/>
</dbReference>
<protein>
    <recommendedName>
        <fullName evidence="2">Ribosomal RNA small subunit methyltransferase J</fullName>
        <ecNumber evidence="2">2.1.1.242</ecNumber>
    </recommendedName>
    <alternativeName>
        <fullName evidence="2">16S rRNA m2G1516 methyltransferase</fullName>
    </alternativeName>
    <alternativeName>
        <fullName evidence="2">rRNA (guanine-N(2)-)-methyltransferase</fullName>
    </alternativeName>
</protein>
<keyword evidence="1 2" id="KW-0808">Transferase</keyword>
<dbReference type="InterPro" id="IPR029063">
    <property type="entry name" value="SAM-dependent_MTases_sf"/>
</dbReference>
<feature type="binding site" evidence="2">
    <location>
        <position position="174"/>
    </location>
    <ligand>
        <name>S-adenosyl-L-methionine</name>
        <dbReference type="ChEBI" id="CHEBI:59789"/>
    </ligand>
</feature>
<comment type="similarity">
    <text evidence="2">Belongs to the methyltransferase superfamily. RsmJ family.</text>
</comment>
<accession>A0ABX5R8T3</accession>
<dbReference type="PANTHER" id="PTHR36112:SF1">
    <property type="entry name" value="RIBOSOMAL RNA SMALL SUBUNIT METHYLTRANSFERASE J"/>
    <property type="match status" value="1"/>
</dbReference>
<keyword evidence="2" id="KW-0949">S-adenosyl-L-methionine</keyword>
<dbReference type="Proteomes" id="UP000288953">
    <property type="component" value="Chromosome"/>
</dbReference>
<name>A0ABX5R8T3_9PSED</name>
<keyword evidence="2" id="KW-0963">Cytoplasm</keyword>
<sequence>MTSRIRVEALVNDFQARAEHLAAKLGLPLQLHEADFSLQVSKNGLQLQKLGYEKLGPVHVDFVNGGVAHRRLYGGGSGQMIAKAIGVNKILHPRILDGTAGMGKDAFLLASLGCEIILIERQPLIGALLEDGLARGASDSKVAPIIARMRLLKCNSIEVMLNWKSELPQVIYLDPMFPHRKKTALMKKDMRLFRPIVGDDEDAPALLAAALALAIYRVVVKRPRKASCIEGPKRSYALVGKSNRYDVYHKKTLKS</sequence>
<comment type="catalytic activity">
    <reaction evidence="2">
        <text>guanosine(1516) in 16S rRNA + S-adenosyl-L-methionine = N(2)-methylguanosine(1516) in 16S rRNA + S-adenosyl-L-homocysteine + H(+)</text>
        <dbReference type="Rhea" id="RHEA:43220"/>
        <dbReference type="Rhea" id="RHEA-COMP:10412"/>
        <dbReference type="Rhea" id="RHEA-COMP:10413"/>
        <dbReference type="ChEBI" id="CHEBI:15378"/>
        <dbReference type="ChEBI" id="CHEBI:57856"/>
        <dbReference type="ChEBI" id="CHEBI:59789"/>
        <dbReference type="ChEBI" id="CHEBI:74269"/>
        <dbReference type="ChEBI" id="CHEBI:74481"/>
        <dbReference type="EC" id="2.1.1.242"/>
    </reaction>
</comment>
<dbReference type="Pfam" id="PF04445">
    <property type="entry name" value="SAM_MT"/>
    <property type="match status" value="1"/>
</dbReference>
<dbReference type="GO" id="GO:0008168">
    <property type="term" value="F:methyltransferase activity"/>
    <property type="evidence" value="ECO:0007669"/>
    <property type="project" value="UniProtKB-KW"/>
</dbReference>
<keyword evidence="4" id="KW-1185">Reference proteome</keyword>
<comment type="subcellular location">
    <subcellularLocation>
        <location evidence="2">Cytoplasm</location>
    </subcellularLocation>
</comment>
<dbReference type="PANTHER" id="PTHR36112">
    <property type="entry name" value="RIBOSOMAL RNA SMALL SUBUNIT METHYLTRANSFERASE J"/>
    <property type="match status" value="1"/>
</dbReference>
<dbReference type="SUPFAM" id="SSF53335">
    <property type="entry name" value="S-adenosyl-L-methionine-dependent methyltransferases"/>
    <property type="match status" value="1"/>
</dbReference>
<feature type="binding site" evidence="2">
    <location>
        <begin position="120"/>
        <end position="121"/>
    </location>
    <ligand>
        <name>S-adenosyl-L-methionine</name>
        <dbReference type="ChEBI" id="CHEBI:59789"/>
    </ligand>
</feature>
<dbReference type="GO" id="GO:0032259">
    <property type="term" value="P:methylation"/>
    <property type="evidence" value="ECO:0007669"/>
    <property type="project" value="UniProtKB-KW"/>
</dbReference>
<reference evidence="3 4" key="1">
    <citation type="journal article" date="2018" name="Genome Biol. Evol.">
        <title>Partnering With a Pest: Genomes of Hemlock Woolly Adelgid Symbionts Reveal Atypical Nutritional Provisioning Patterns in Dual-Obligate Bacteria.</title>
        <authorList>
            <person name="Weglarz K.M."/>
            <person name="Havill N.P."/>
            <person name="Burke G.R."/>
            <person name="von Dohlen C.D."/>
        </authorList>
    </citation>
    <scope>NUCLEOTIDE SEQUENCE [LARGE SCALE GENOMIC DNA]</scope>
    <source>
        <strain evidence="3 4">HWA_ENA</strain>
    </source>
</reference>
<comment type="caution">
    <text evidence="2">Lacks conserved residue(s) required for the propagation of feature annotation.</text>
</comment>
<gene>
    <name evidence="2 3" type="primary">rsmJ</name>
    <name evidence="3" type="ORF">C3B55_00496</name>
</gene>
<organism evidence="3 4">
    <name type="scientific">Candidatus Pseudomonas adelgestsugas</name>
    <dbReference type="NCBI Taxonomy" id="1302376"/>
    <lineage>
        <taxon>Bacteria</taxon>
        <taxon>Pseudomonadati</taxon>
        <taxon>Pseudomonadota</taxon>
        <taxon>Gammaproteobacteria</taxon>
        <taxon>Pseudomonadales</taxon>
        <taxon>Pseudomonadaceae</taxon>
        <taxon>Pseudomonas</taxon>
    </lineage>
</organism>